<accession>A0A164KXG7</accession>
<dbReference type="Proteomes" id="UP000076858">
    <property type="component" value="Unassembled WGS sequence"/>
</dbReference>
<evidence type="ECO:0000313" key="3">
    <source>
        <dbReference type="Proteomes" id="UP000076858"/>
    </source>
</evidence>
<evidence type="ECO:0000256" key="1">
    <source>
        <dbReference type="SAM" id="MobiDB-lite"/>
    </source>
</evidence>
<comment type="caution">
    <text evidence="2">The sequence shown here is derived from an EMBL/GenBank/DDBJ whole genome shotgun (WGS) entry which is preliminary data.</text>
</comment>
<organism evidence="2 3">
    <name type="scientific">Daphnia magna</name>
    <dbReference type="NCBI Taxonomy" id="35525"/>
    <lineage>
        <taxon>Eukaryota</taxon>
        <taxon>Metazoa</taxon>
        <taxon>Ecdysozoa</taxon>
        <taxon>Arthropoda</taxon>
        <taxon>Crustacea</taxon>
        <taxon>Branchiopoda</taxon>
        <taxon>Diplostraca</taxon>
        <taxon>Cladocera</taxon>
        <taxon>Anomopoda</taxon>
        <taxon>Daphniidae</taxon>
        <taxon>Daphnia</taxon>
    </lineage>
</organism>
<protein>
    <submittedName>
        <fullName evidence="2">Uncharacterized protein</fullName>
    </submittedName>
</protein>
<keyword evidence="3" id="KW-1185">Reference proteome</keyword>
<name>A0A164KXG7_9CRUS</name>
<sequence length="243" mass="27035">MRRQLTATPSPALHQVLSGRIGLSVSNKGGRTSIDCYDNLTGGVLVDSSYSGISHPLITSVSNAKKSRRADDLMMDHVSSGSYHHLKSSVDGNSSCPSTPLTSFSSKSDGTQDGRSSPGNGASPLFYQQSSSFRTPSTMMSGMMMAGSCVNDLTSVLAYHQTAPTGYYPQPYYHHLYPNPHHQPYHHRHPGYYQTKCRKYICTVQYSHKLVGQMQLRSVSISNHQIVKWRLLWDERRSLHDHC</sequence>
<dbReference type="OrthoDB" id="10069059at2759"/>
<gene>
    <name evidence="2" type="ORF">APZ42_033613</name>
</gene>
<feature type="region of interest" description="Disordered" evidence="1">
    <location>
        <begin position="84"/>
        <end position="127"/>
    </location>
</feature>
<feature type="compositionally biased region" description="Polar residues" evidence="1">
    <location>
        <begin position="90"/>
        <end position="127"/>
    </location>
</feature>
<evidence type="ECO:0000313" key="2">
    <source>
        <dbReference type="EMBL" id="KZS03615.1"/>
    </source>
</evidence>
<dbReference type="AlphaFoldDB" id="A0A164KXG7"/>
<dbReference type="EMBL" id="LRGB01003241">
    <property type="protein sequence ID" value="KZS03615.1"/>
    <property type="molecule type" value="Genomic_DNA"/>
</dbReference>
<reference evidence="2 3" key="1">
    <citation type="submission" date="2016-03" db="EMBL/GenBank/DDBJ databases">
        <title>EvidentialGene: Evidence-directed Construction of Genes on Genomes.</title>
        <authorList>
            <person name="Gilbert D.G."/>
            <person name="Choi J.-H."/>
            <person name="Mockaitis K."/>
            <person name="Colbourne J."/>
            <person name="Pfrender M."/>
        </authorList>
    </citation>
    <scope>NUCLEOTIDE SEQUENCE [LARGE SCALE GENOMIC DNA]</scope>
    <source>
        <strain evidence="2 3">Xinb3</strain>
        <tissue evidence="2">Complete organism</tissue>
    </source>
</reference>
<proteinExistence type="predicted"/>